<reference evidence="2 3" key="1">
    <citation type="journal article" date="2018" name="Front. Plant Sci.">
        <title>Red Clover (Trifolium pratense) and Zigzag Clover (T. medium) - A Picture of Genomic Similarities and Differences.</title>
        <authorList>
            <person name="Dluhosova J."/>
            <person name="Istvanek J."/>
            <person name="Nedelnik J."/>
            <person name="Repkova J."/>
        </authorList>
    </citation>
    <scope>NUCLEOTIDE SEQUENCE [LARGE SCALE GENOMIC DNA]</scope>
    <source>
        <strain evidence="3">cv. 10/8</strain>
        <tissue evidence="2">Leaf</tissue>
    </source>
</reference>
<gene>
    <name evidence="2" type="ORF">A2U01_0019331</name>
</gene>
<dbReference type="PANTHER" id="PTHR37610:SF55">
    <property type="entry name" value="RETROTRANSPOSON COPIA-LIKE N-TERMINAL DOMAIN-CONTAINING PROTEIN"/>
    <property type="match status" value="1"/>
</dbReference>
<protein>
    <submittedName>
        <fullName evidence="2">Retrovirus-related pol polyprotein from transposon TNT 1-94</fullName>
    </submittedName>
</protein>
<feature type="domain" description="Retrotransposon Copia-like N-terminal" evidence="1">
    <location>
        <begin position="20"/>
        <end position="63"/>
    </location>
</feature>
<dbReference type="AlphaFoldDB" id="A0A392NFI6"/>
<dbReference type="Pfam" id="PF14244">
    <property type="entry name" value="Retrotran_gag_3"/>
    <property type="match status" value="1"/>
</dbReference>
<dbReference type="InterPro" id="IPR029472">
    <property type="entry name" value="Copia-like_N"/>
</dbReference>
<sequence>RVAPVVPDPSTDQSSPFFVHSSDGPSSVKVTHVLTGSNCHSWSRSMRRALHGKFKIEFIDGSIPVVTDPFDPSFRAWNRCNRLVHSWILNFVSDSIAHSLVFLENAIDVWNDLRERFAQADLVRIAKL</sequence>
<dbReference type="EMBL" id="LXQA010037305">
    <property type="protein sequence ID" value="MCH98331.1"/>
    <property type="molecule type" value="Genomic_DNA"/>
</dbReference>
<evidence type="ECO:0000313" key="3">
    <source>
        <dbReference type="Proteomes" id="UP000265520"/>
    </source>
</evidence>
<feature type="non-terminal residue" evidence="2">
    <location>
        <position position="1"/>
    </location>
</feature>
<proteinExistence type="predicted"/>
<keyword evidence="3" id="KW-1185">Reference proteome</keyword>
<name>A0A392NFI6_9FABA</name>
<evidence type="ECO:0000313" key="2">
    <source>
        <dbReference type="EMBL" id="MCH98331.1"/>
    </source>
</evidence>
<organism evidence="2 3">
    <name type="scientific">Trifolium medium</name>
    <dbReference type="NCBI Taxonomy" id="97028"/>
    <lineage>
        <taxon>Eukaryota</taxon>
        <taxon>Viridiplantae</taxon>
        <taxon>Streptophyta</taxon>
        <taxon>Embryophyta</taxon>
        <taxon>Tracheophyta</taxon>
        <taxon>Spermatophyta</taxon>
        <taxon>Magnoliopsida</taxon>
        <taxon>eudicotyledons</taxon>
        <taxon>Gunneridae</taxon>
        <taxon>Pentapetalae</taxon>
        <taxon>rosids</taxon>
        <taxon>fabids</taxon>
        <taxon>Fabales</taxon>
        <taxon>Fabaceae</taxon>
        <taxon>Papilionoideae</taxon>
        <taxon>50 kb inversion clade</taxon>
        <taxon>NPAAA clade</taxon>
        <taxon>Hologalegina</taxon>
        <taxon>IRL clade</taxon>
        <taxon>Trifolieae</taxon>
        <taxon>Trifolium</taxon>
    </lineage>
</organism>
<accession>A0A392NFI6</accession>
<dbReference type="PANTHER" id="PTHR37610">
    <property type="entry name" value="CCHC-TYPE DOMAIN-CONTAINING PROTEIN"/>
    <property type="match status" value="1"/>
</dbReference>
<evidence type="ECO:0000259" key="1">
    <source>
        <dbReference type="Pfam" id="PF14244"/>
    </source>
</evidence>
<dbReference type="Proteomes" id="UP000265520">
    <property type="component" value="Unassembled WGS sequence"/>
</dbReference>
<comment type="caution">
    <text evidence="2">The sequence shown here is derived from an EMBL/GenBank/DDBJ whole genome shotgun (WGS) entry which is preliminary data.</text>
</comment>